<feature type="region of interest" description="Disordered" evidence="1">
    <location>
        <begin position="42"/>
        <end position="68"/>
    </location>
</feature>
<name>A0A7J6X6V0_THATH</name>
<proteinExistence type="predicted"/>
<reference evidence="2 3" key="1">
    <citation type="submission" date="2020-06" db="EMBL/GenBank/DDBJ databases">
        <title>Transcriptomic and genomic resources for Thalictrum thalictroides and T. hernandezii: Facilitating candidate gene discovery in an emerging model plant lineage.</title>
        <authorList>
            <person name="Arias T."/>
            <person name="Riano-Pachon D.M."/>
            <person name="Di Stilio V.S."/>
        </authorList>
    </citation>
    <scope>NUCLEOTIDE SEQUENCE [LARGE SCALE GENOMIC DNA]</scope>
    <source>
        <strain evidence="3">cv. WT478/WT964</strain>
        <tissue evidence="2">Leaves</tissue>
    </source>
</reference>
<dbReference type="PANTHER" id="PTHR34959:SF3">
    <property type="entry name" value="PROTEIN LAZY 1"/>
    <property type="match status" value="1"/>
</dbReference>
<comment type="caution">
    <text evidence="2">The sequence shown here is derived from an EMBL/GenBank/DDBJ whole genome shotgun (WGS) entry which is preliminary data.</text>
</comment>
<gene>
    <name evidence="2" type="ORF">FRX31_006116</name>
</gene>
<dbReference type="GO" id="GO:2000012">
    <property type="term" value="P:regulation of auxin polar transport"/>
    <property type="evidence" value="ECO:0007669"/>
    <property type="project" value="InterPro"/>
</dbReference>
<evidence type="ECO:0000256" key="1">
    <source>
        <dbReference type="SAM" id="MobiDB-lite"/>
    </source>
</evidence>
<evidence type="ECO:0000313" key="2">
    <source>
        <dbReference type="EMBL" id="KAF5204300.1"/>
    </source>
</evidence>
<dbReference type="Proteomes" id="UP000554482">
    <property type="component" value="Unassembled WGS sequence"/>
</dbReference>
<keyword evidence="3" id="KW-1185">Reference proteome</keyword>
<dbReference type="GO" id="GO:0009630">
    <property type="term" value="P:gravitropism"/>
    <property type="evidence" value="ECO:0007669"/>
    <property type="project" value="InterPro"/>
</dbReference>
<feature type="region of interest" description="Disordered" evidence="1">
    <location>
        <begin position="265"/>
        <end position="294"/>
    </location>
</feature>
<sequence>MKLLGWMHRKLKQSSTGEVPFKELGIGQPSLDDQEYYQKYYYGPRPSKSQKENLLRKSSFNGRSGESEEYYLEEEYSDDVESDYFNGLLTIGTLGSDTIMMEPGTPTFPFTGETVTDNVTENDLRLINEELEKVLAADVKDDKWTDSSGRTSHVSTITLSATDGIGNVTAAVCPLQGYLFGAPEHTVVKKENRTSLGELLQKTKLGEEIGEKEEKRGEKEGENHKSAKKKLIRKILGSSADSVSAEKKLTKILQMFHKKVHPEGVVTTKKSSKLNKTDSRNNIQHGGGGYASGDYMLPDEDITTSHKVSVSKDFLPRFKSNSNPPHYAIDRSDSNVNREYWIKTDADYLVLEL</sequence>
<organism evidence="2 3">
    <name type="scientific">Thalictrum thalictroides</name>
    <name type="common">Rue-anemone</name>
    <name type="synonym">Anemone thalictroides</name>
    <dbReference type="NCBI Taxonomy" id="46969"/>
    <lineage>
        <taxon>Eukaryota</taxon>
        <taxon>Viridiplantae</taxon>
        <taxon>Streptophyta</taxon>
        <taxon>Embryophyta</taxon>
        <taxon>Tracheophyta</taxon>
        <taxon>Spermatophyta</taxon>
        <taxon>Magnoliopsida</taxon>
        <taxon>Ranunculales</taxon>
        <taxon>Ranunculaceae</taxon>
        <taxon>Thalictroideae</taxon>
        <taxon>Thalictrum</taxon>
    </lineage>
</organism>
<dbReference type="AlphaFoldDB" id="A0A7J6X6V0"/>
<dbReference type="InterPro" id="IPR038928">
    <property type="entry name" value="LAZY1"/>
</dbReference>
<feature type="region of interest" description="Disordered" evidence="1">
    <location>
        <begin position="208"/>
        <end position="227"/>
    </location>
</feature>
<feature type="compositionally biased region" description="Basic and acidic residues" evidence="1">
    <location>
        <begin position="208"/>
        <end position="225"/>
    </location>
</feature>
<evidence type="ECO:0000313" key="3">
    <source>
        <dbReference type="Proteomes" id="UP000554482"/>
    </source>
</evidence>
<dbReference type="OrthoDB" id="780166at2759"/>
<dbReference type="PANTHER" id="PTHR34959">
    <property type="entry name" value="PROTEIN LAZY 1"/>
    <property type="match status" value="1"/>
</dbReference>
<accession>A0A7J6X6V0</accession>
<protein>
    <submittedName>
        <fullName evidence="2">Lazy-like protein</fullName>
    </submittedName>
</protein>
<dbReference type="EMBL" id="JABWDY010005606">
    <property type="protein sequence ID" value="KAF5204300.1"/>
    <property type="molecule type" value="Genomic_DNA"/>
</dbReference>